<dbReference type="Proteomes" id="UP000186890">
    <property type="component" value="Unassembled WGS sequence"/>
</dbReference>
<feature type="domain" description="Rod shape-determining protein MreC beta-barrel core" evidence="8">
    <location>
        <begin position="123"/>
        <end position="272"/>
    </location>
</feature>
<keyword evidence="7" id="KW-1133">Transmembrane helix</keyword>
<dbReference type="InterPro" id="IPR042177">
    <property type="entry name" value="Cell/Rod_1"/>
</dbReference>
<dbReference type="Gene3D" id="1.20.5.490">
    <property type="entry name" value="Single helix bin"/>
    <property type="match status" value="1"/>
</dbReference>
<dbReference type="NCBIfam" id="TIGR00219">
    <property type="entry name" value="mreC"/>
    <property type="match status" value="1"/>
</dbReference>
<dbReference type="OrthoDB" id="9792313at2"/>
<keyword evidence="7" id="KW-0812">Transmembrane</keyword>
<dbReference type="PANTHER" id="PTHR34138">
    <property type="entry name" value="CELL SHAPE-DETERMINING PROTEIN MREC"/>
    <property type="match status" value="1"/>
</dbReference>
<dbReference type="GO" id="GO:0005886">
    <property type="term" value="C:plasma membrane"/>
    <property type="evidence" value="ECO:0007669"/>
    <property type="project" value="TreeGrafter"/>
</dbReference>
<evidence type="ECO:0000256" key="5">
    <source>
        <dbReference type="PIRNR" id="PIRNR038471"/>
    </source>
</evidence>
<name>A0A1Q8E5G9_9STRE</name>
<keyword evidence="3 5" id="KW-0133">Cell shape</keyword>
<feature type="coiled-coil region" evidence="6">
    <location>
        <begin position="67"/>
        <end position="104"/>
    </location>
</feature>
<evidence type="ECO:0000256" key="6">
    <source>
        <dbReference type="SAM" id="Coils"/>
    </source>
</evidence>
<reference evidence="10" key="1">
    <citation type="submission" date="2016-12" db="EMBL/GenBank/DDBJ databases">
        <authorList>
            <person name="Gulvik C.A."/>
        </authorList>
    </citation>
    <scope>NUCLEOTIDE SEQUENCE [LARGE SCALE GENOMIC DNA]</scope>
    <source>
        <strain evidence="10">NED12-00049-6B</strain>
    </source>
</reference>
<dbReference type="InterPro" id="IPR007221">
    <property type="entry name" value="MreC"/>
</dbReference>
<dbReference type="RefSeq" id="WP_075105527.1">
    <property type="nucleotide sequence ID" value="NZ_MSJM01000010.1"/>
</dbReference>
<dbReference type="Gene3D" id="2.40.10.350">
    <property type="entry name" value="Rod shape-determining protein MreC, domain 2"/>
    <property type="match status" value="1"/>
</dbReference>
<dbReference type="EMBL" id="MSJM01000010">
    <property type="protein sequence ID" value="OLF47032.1"/>
    <property type="molecule type" value="Genomic_DNA"/>
</dbReference>
<evidence type="ECO:0000256" key="7">
    <source>
        <dbReference type="SAM" id="Phobius"/>
    </source>
</evidence>
<keyword evidence="6" id="KW-0175">Coiled coil</keyword>
<evidence type="ECO:0000256" key="2">
    <source>
        <dbReference type="ARBA" id="ARBA00013855"/>
    </source>
</evidence>
<organism evidence="9 10">
    <name type="scientific">Streptococcus cuniculi</name>
    <dbReference type="NCBI Taxonomy" id="1432788"/>
    <lineage>
        <taxon>Bacteria</taxon>
        <taxon>Bacillati</taxon>
        <taxon>Bacillota</taxon>
        <taxon>Bacilli</taxon>
        <taxon>Lactobacillales</taxon>
        <taxon>Streptococcaceae</taxon>
        <taxon>Streptococcus</taxon>
    </lineage>
</organism>
<dbReference type="AlphaFoldDB" id="A0A1Q8E5G9"/>
<evidence type="ECO:0000313" key="9">
    <source>
        <dbReference type="EMBL" id="OLF47032.1"/>
    </source>
</evidence>
<gene>
    <name evidence="9" type="ORF">BU202_09425</name>
</gene>
<comment type="similarity">
    <text evidence="1 5">Belongs to the MreC family.</text>
</comment>
<proteinExistence type="inferred from homology"/>
<dbReference type="GO" id="GO:0008360">
    <property type="term" value="P:regulation of cell shape"/>
    <property type="evidence" value="ECO:0007669"/>
    <property type="project" value="UniProtKB-KW"/>
</dbReference>
<dbReference type="PANTHER" id="PTHR34138:SF1">
    <property type="entry name" value="CELL SHAPE-DETERMINING PROTEIN MREC"/>
    <property type="match status" value="1"/>
</dbReference>
<dbReference type="InterPro" id="IPR055342">
    <property type="entry name" value="MreC_beta-barrel_core"/>
</dbReference>
<dbReference type="Pfam" id="PF04085">
    <property type="entry name" value="MreC"/>
    <property type="match status" value="1"/>
</dbReference>
<evidence type="ECO:0000256" key="4">
    <source>
        <dbReference type="ARBA" id="ARBA00032089"/>
    </source>
</evidence>
<feature type="transmembrane region" description="Helical" evidence="7">
    <location>
        <begin position="7"/>
        <end position="26"/>
    </location>
</feature>
<protein>
    <recommendedName>
        <fullName evidence="2 5">Cell shape-determining protein MreC</fullName>
    </recommendedName>
    <alternativeName>
        <fullName evidence="4 5">Cell shape protein MreC</fullName>
    </alternativeName>
</protein>
<comment type="function">
    <text evidence="5">Involved in formation and maintenance of cell shape.</text>
</comment>
<dbReference type="Gene3D" id="2.40.10.340">
    <property type="entry name" value="Rod shape-determining protein MreC, domain 1"/>
    <property type="match status" value="1"/>
</dbReference>
<evidence type="ECO:0000256" key="3">
    <source>
        <dbReference type="ARBA" id="ARBA00022960"/>
    </source>
</evidence>
<accession>A0A1Q8E5G9</accession>
<sequence length="276" mass="30108">MNKVAKLIVVSSVLLVLSFSLLFLTVNKRLDIPYLSNGVHTSLSYVNRFLSKPIRFFSEQRDVMTELIETYDENKELKASLASLEGQIAELDTIKKENASLRETLGMTDRYADKHVLVGLVSVRTPVSWNTQLTIDLGKKDGLTEEMLVVANGGLVGTIEHLYDDVTDVKLLSNSDKVTKIPVKIAAGNTNIYGILTGYDTDTNSFIISQLNSAEDIAVGSNVVTSDLAGATPSNIQVGKVRSVKTSSSDLIRELYVEPTANFSNIYSVLVVGDGK</sequence>
<dbReference type="InterPro" id="IPR042175">
    <property type="entry name" value="Cell/Rod_MreC_2"/>
</dbReference>
<dbReference type="PIRSF" id="PIRSF038471">
    <property type="entry name" value="MreC"/>
    <property type="match status" value="1"/>
</dbReference>
<evidence type="ECO:0000256" key="1">
    <source>
        <dbReference type="ARBA" id="ARBA00009369"/>
    </source>
</evidence>
<comment type="caution">
    <text evidence="9">The sequence shown here is derived from an EMBL/GenBank/DDBJ whole genome shotgun (WGS) entry which is preliminary data.</text>
</comment>
<evidence type="ECO:0000259" key="8">
    <source>
        <dbReference type="Pfam" id="PF04085"/>
    </source>
</evidence>
<keyword evidence="7" id="KW-0472">Membrane</keyword>
<evidence type="ECO:0000313" key="10">
    <source>
        <dbReference type="Proteomes" id="UP000186890"/>
    </source>
</evidence>
<keyword evidence="10" id="KW-1185">Reference proteome</keyword>